<dbReference type="SUPFAM" id="SSF48371">
    <property type="entry name" value="ARM repeat"/>
    <property type="match status" value="1"/>
</dbReference>
<feature type="compositionally biased region" description="Basic and acidic residues" evidence="1">
    <location>
        <begin position="108"/>
        <end position="117"/>
    </location>
</feature>
<dbReference type="InterPro" id="IPR016024">
    <property type="entry name" value="ARM-type_fold"/>
</dbReference>
<keyword evidence="2" id="KW-1185">Reference proteome</keyword>
<dbReference type="GO" id="GO:0016180">
    <property type="term" value="P:snRNA processing"/>
    <property type="evidence" value="ECO:0007669"/>
    <property type="project" value="TreeGrafter"/>
</dbReference>
<evidence type="ECO:0000256" key="1">
    <source>
        <dbReference type="SAM" id="MobiDB-lite"/>
    </source>
</evidence>
<proteinExistence type="predicted"/>
<sequence length="117" mass="13253">MGDSEADIRIAAIRLLIFYANSIGEETLEDKEDGKLISNDAFSSICDAINDFDIAVRVEAVKKLGDFLTVSEDLIYQTLDKKMMRTDKNKQVVKVGEEDEESPAFTQESREFPRTLR</sequence>
<accession>A0A1I7UZR6</accession>
<dbReference type="PANTHER" id="PTHR20938:SF0">
    <property type="entry name" value="INTEGRATOR COMPLEX SUBUNIT 4"/>
    <property type="match status" value="1"/>
</dbReference>
<protein>
    <submittedName>
        <fullName evidence="3">HEAT repeat domain-containing protein</fullName>
    </submittedName>
</protein>
<dbReference type="eggNOG" id="KOG2259">
    <property type="taxonomic scope" value="Eukaryota"/>
</dbReference>
<name>A0A1I7UZR6_9PELO</name>
<reference evidence="3" key="1">
    <citation type="submission" date="2016-11" db="UniProtKB">
        <authorList>
            <consortium name="WormBaseParasite"/>
        </authorList>
    </citation>
    <scope>IDENTIFICATION</scope>
</reference>
<dbReference type="WBParaSite" id="Csp11.Scaffold630.g20970.t1">
    <property type="protein sequence ID" value="Csp11.Scaffold630.g20970.t1"/>
    <property type="gene ID" value="Csp11.Scaffold630.g20970"/>
</dbReference>
<dbReference type="PANTHER" id="PTHR20938">
    <property type="entry name" value="INTEGRATOR COMPLEX SUBUNIT 4"/>
    <property type="match status" value="1"/>
</dbReference>
<organism evidence="2 3">
    <name type="scientific">Caenorhabditis tropicalis</name>
    <dbReference type="NCBI Taxonomy" id="1561998"/>
    <lineage>
        <taxon>Eukaryota</taxon>
        <taxon>Metazoa</taxon>
        <taxon>Ecdysozoa</taxon>
        <taxon>Nematoda</taxon>
        <taxon>Chromadorea</taxon>
        <taxon>Rhabditida</taxon>
        <taxon>Rhabditina</taxon>
        <taxon>Rhabditomorpha</taxon>
        <taxon>Rhabditoidea</taxon>
        <taxon>Rhabditidae</taxon>
        <taxon>Peloderinae</taxon>
        <taxon>Caenorhabditis</taxon>
    </lineage>
</organism>
<feature type="region of interest" description="Disordered" evidence="1">
    <location>
        <begin position="93"/>
        <end position="117"/>
    </location>
</feature>
<dbReference type="GO" id="GO:0032039">
    <property type="term" value="C:integrator complex"/>
    <property type="evidence" value="ECO:0007669"/>
    <property type="project" value="TreeGrafter"/>
</dbReference>
<dbReference type="AlphaFoldDB" id="A0A1I7UZR6"/>
<evidence type="ECO:0000313" key="2">
    <source>
        <dbReference type="Proteomes" id="UP000095282"/>
    </source>
</evidence>
<dbReference type="STRING" id="1561998.A0A1I7UZR6"/>
<evidence type="ECO:0000313" key="3">
    <source>
        <dbReference type="WBParaSite" id="Csp11.Scaffold630.g20970.t1"/>
    </source>
</evidence>
<dbReference type="Proteomes" id="UP000095282">
    <property type="component" value="Unplaced"/>
</dbReference>